<dbReference type="PRINTS" id="PR00181">
    <property type="entry name" value="MALTOSEBP"/>
</dbReference>
<keyword evidence="4 5" id="KW-0732">Signal</keyword>
<comment type="function">
    <text evidence="5">Part of the ABC transporter complex MalEFGK involved in maltose/maltodextrin import. Binds maltose and higher maltodextrins.</text>
</comment>
<dbReference type="GO" id="GO:0042597">
    <property type="term" value="C:periplasmic space"/>
    <property type="evidence" value="ECO:0007669"/>
    <property type="project" value="UniProtKB-SubCell"/>
</dbReference>
<comment type="subcellular location">
    <subcellularLocation>
        <location evidence="5">Periplasm</location>
    </subcellularLocation>
</comment>
<evidence type="ECO:0000313" key="7">
    <source>
        <dbReference type="EMBL" id="NDL71462.1"/>
    </source>
</evidence>
<evidence type="ECO:0000256" key="6">
    <source>
        <dbReference type="SAM" id="MobiDB-lite"/>
    </source>
</evidence>
<dbReference type="Gene3D" id="3.40.190.10">
    <property type="entry name" value="Periplasmic binding protein-like II"/>
    <property type="match status" value="2"/>
</dbReference>
<feature type="region of interest" description="Disordered" evidence="6">
    <location>
        <begin position="375"/>
        <end position="395"/>
    </location>
</feature>
<dbReference type="RefSeq" id="WP_162219317.1">
    <property type="nucleotide sequence ID" value="NZ_JAAEHK010000018.1"/>
</dbReference>
<reference evidence="7 8" key="1">
    <citation type="submission" date="2020-01" db="EMBL/GenBank/DDBJ databases">
        <title>Whole genome sequencing of Halomonas alkaliphila strain LS44.</title>
        <authorList>
            <person name="Kumar S."/>
            <person name="Paul D."/>
            <person name="Shouche Y."/>
            <person name="Suryavanshi M.V."/>
        </authorList>
    </citation>
    <scope>NUCLEOTIDE SEQUENCE [LARGE SCALE GENOMIC DNA]</scope>
    <source>
        <strain evidence="7 8">LS44</strain>
    </source>
</reference>
<evidence type="ECO:0000256" key="2">
    <source>
        <dbReference type="ARBA" id="ARBA00022448"/>
    </source>
</evidence>
<gene>
    <name evidence="7" type="primary">malE</name>
    <name evidence="7" type="ORF">GPL32_13210</name>
</gene>
<dbReference type="PANTHER" id="PTHR30061:SF50">
    <property type="entry name" value="MALTOSE_MALTODEXTRIN-BINDING PERIPLASMIC PROTEIN"/>
    <property type="match status" value="1"/>
</dbReference>
<dbReference type="InterPro" id="IPR006060">
    <property type="entry name" value="Maltose/Cyclodextrin-bd"/>
</dbReference>
<organism evidence="7 8">
    <name type="scientific">Vreelandella alkaliphila</name>
    <dbReference type="NCBI Taxonomy" id="272774"/>
    <lineage>
        <taxon>Bacteria</taxon>
        <taxon>Pseudomonadati</taxon>
        <taxon>Pseudomonadota</taxon>
        <taxon>Gammaproteobacteria</taxon>
        <taxon>Oceanospirillales</taxon>
        <taxon>Halomonadaceae</taxon>
        <taxon>Vreelandella</taxon>
    </lineage>
</organism>
<comment type="similarity">
    <text evidence="1 5">Belongs to the bacterial solute-binding protein 1 family.</text>
</comment>
<evidence type="ECO:0000256" key="5">
    <source>
        <dbReference type="RuleBase" id="RU365005"/>
    </source>
</evidence>
<keyword evidence="3 5" id="KW-0762">Sugar transport</keyword>
<dbReference type="Pfam" id="PF13416">
    <property type="entry name" value="SBP_bac_8"/>
    <property type="match status" value="1"/>
</dbReference>
<dbReference type="NCBIfam" id="NF007011">
    <property type="entry name" value="PRK09474.1"/>
    <property type="match status" value="1"/>
</dbReference>
<dbReference type="OrthoDB" id="9766758at2"/>
<keyword evidence="5" id="KW-0574">Periplasm</keyword>
<dbReference type="GO" id="GO:0042956">
    <property type="term" value="P:maltodextrin transmembrane transport"/>
    <property type="evidence" value="ECO:0007669"/>
    <property type="project" value="TreeGrafter"/>
</dbReference>
<evidence type="ECO:0000256" key="1">
    <source>
        <dbReference type="ARBA" id="ARBA00008520"/>
    </source>
</evidence>
<name>A0A7C9K6C7_9GAMM</name>
<dbReference type="Proteomes" id="UP000480312">
    <property type="component" value="Unassembled WGS sequence"/>
</dbReference>
<feature type="signal peptide" evidence="5">
    <location>
        <begin position="1"/>
        <end position="26"/>
    </location>
</feature>
<dbReference type="InterPro" id="IPR006059">
    <property type="entry name" value="SBP"/>
</dbReference>
<proteinExistence type="inferred from homology"/>
<dbReference type="GO" id="GO:0015144">
    <property type="term" value="F:carbohydrate transmembrane transporter activity"/>
    <property type="evidence" value="ECO:0007669"/>
    <property type="project" value="InterPro"/>
</dbReference>
<dbReference type="GO" id="GO:0015768">
    <property type="term" value="P:maltose transport"/>
    <property type="evidence" value="ECO:0007669"/>
    <property type="project" value="TreeGrafter"/>
</dbReference>
<dbReference type="PANTHER" id="PTHR30061">
    <property type="entry name" value="MALTOSE-BINDING PERIPLASMIC PROTEIN"/>
    <property type="match status" value="1"/>
</dbReference>
<dbReference type="GO" id="GO:1901982">
    <property type="term" value="F:maltose binding"/>
    <property type="evidence" value="ECO:0007669"/>
    <property type="project" value="TreeGrafter"/>
</dbReference>
<dbReference type="GO" id="GO:0055052">
    <property type="term" value="C:ATP-binding cassette (ABC) transporter complex, substrate-binding subunit-containing"/>
    <property type="evidence" value="ECO:0007669"/>
    <property type="project" value="TreeGrafter"/>
</dbReference>
<feature type="chain" id="PRO_5029037730" description="Maltodextrin-binding protein" evidence="5">
    <location>
        <begin position="27"/>
        <end position="395"/>
    </location>
</feature>
<evidence type="ECO:0000313" key="8">
    <source>
        <dbReference type="Proteomes" id="UP000480312"/>
    </source>
</evidence>
<dbReference type="SUPFAM" id="SSF53850">
    <property type="entry name" value="Periplasmic binding protein-like II"/>
    <property type="match status" value="1"/>
</dbReference>
<evidence type="ECO:0000256" key="4">
    <source>
        <dbReference type="ARBA" id="ARBA00022729"/>
    </source>
</evidence>
<dbReference type="AlphaFoldDB" id="A0A7C9K6C7"/>
<comment type="caution">
    <text evidence="7">The sequence shown here is derived from an EMBL/GenBank/DDBJ whole genome shotgun (WGS) entry which is preliminary data.</text>
</comment>
<keyword evidence="2 5" id="KW-0813">Transport</keyword>
<protein>
    <recommendedName>
        <fullName evidence="5">Maltodextrin-binding protein</fullName>
    </recommendedName>
</protein>
<accession>A0A7C9K6C7</accession>
<dbReference type="EMBL" id="JAAEHK010000018">
    <property type="protein sequence ID" value="NDL71462.1"/>
    <property type="molecule type" value="Genomic_DNA"/>
</dbReference>
<sequence>MATYRPLMMPLLAATLAAGAALPAFAFDDDRITIWMGDNKGQEGIRAVAEQFLEDTGIEVRVIFPDNLTDRFQQAAGSGQGPDIVIWAHDRMGEWAQSGLLKQVAPSDGFREAFYDFTWEAVLWNGDTYGYPISVESLGLIYNKALVEAPPESFAELMELDAALSPEGKKAILFDYSEPYYGWTLLAANGGYPFKQTDSGYDIGDIGVNNEGALQGAELLVELIESGVLPRGTDYNLMDTRFNQGEVATMISGPWAWPNLERSGIDYGVALLPKVGDERAKPMFGVMTAMINAASPNDFLAIEFLENYLLSEDGMRTFNSDGSLGAVAHIEYQAELADDANIAATLENAEMGMPMPNIPEMGAFWSAMEPALQNIGSGRQTPQEALDAAARRMRQ</sequence>
<evidence type="ECO:0000256" key="3">
    <source>
        <dbReference type="ARBA" id="ARBA00022597"/>
    </source>
</evidence>